<dbReference type="OrthoDB" id="9083062at2759"/>
<dbReference type="AlphaFoldDB" id="A0A2I0T9Z5"/>
<proteinExistence type="predicted"/>
<keyword evidence="2" id="KW-1185">Reference proteome</keyword>
<organism evidence="1 2">
    <name type="scientific">Limosa lapponica baueri</name>
    <dbReference type="NCBI Taxonomy" id="1758121"/>
    <lineage>
        <taxon>Eukaryota</taxon>
        <taxon>Metazoa</taxon>
        <taxon>Chordata</taxon>
        <taxon>Craniata</taxon>
        <taxon>Vertebrata</taxon>
        <taxon>Euteleostomi</taxon>
        <taxon>Archelosauria</taxon>
        <taxon>Archosauria</taxon>
        <taxon>Dinosauria</taxon>
        <taxon>Saurischia</taxon>
        <taxon>Theropoda</taxon>
        <taxon>Coelurosauria</taxon>
        <taxon>Aves</taxon>
        <taxon>Neognathae</taxon>
        <taxon>Neoaves</taxon>
        <taxon>Charadriiformes</taxon>
        <taxon>Scolopacidae</taxon>
        <taxon>Limosa</taxon>
    </lineage>
</organism>
<dbReference type="EMBL" id="KZ514298">
    <property type="protein sequence ID" value="PKU30621.1"/>
    <property type="molecule type" value="Genomic_DNA"/>
</dbReference>
<evidence type="ECO:0000313" key="1">
    <source>
        <dbReference type="EMBL" id="PKU30621.1"/>
    </source>
</evidence>
<reference evidence="2" key="1">
    <citation type="submission" date="2017-11" db="EMBL/GenBank/DDBJ databases">
        <authorList>
            <person name="Lima N.C."/>
            <person name="Parody-Merino A.M."/>
            <person name="Battley P.F."/>
            <person name="Fidler A.E."/>
            <person name="Prosdocimi F."/>
        </authorList>
    </citation>
    <scope>NUCLEOTIDE SEQUENCE [LARGE SCALE GENOMIC DNA]</scope>
</reference>
<protein>
    <submittedName>
        <fullName evidence="1">Uncharacterized protein</fullName>
    </submittedName>
</protein>
<gene>
    <name evidence="1" type="ORF">llap_19075</name>
</gene>
<accession>A0A2I0T9Z5</accession>
<name>A0A2I0T9Z5_LIMLA</name>
<reference evidence="2" key="2">
    <citation type="submission" date="2017-12" db="EMBL/GenBank/DDBJ databases">
        <title>Genome sequence of the Bar-tailed Godwit (Limosa lapponica baueri).</title>
        <authorList>
            <person name="Lima N.C.B."/>
            <person name="Parody-Merino A.M."/>
            <person name="Battley P.F."/>
            <person name="Fidler A.E."/>
            <person name="Prosdocimi F."/>
        </authorList>
    </citation>
    <scope>NUCLEOTIDE SEQUENCE [LARGE SCALE GENOMIC DNA]</scope>
</reference>
<dbReference type="Proteomes" id="UP000233556">
    <property type="component" value="Unassembled WGS sequence"/>
</dbReference>
<evidence type="ECO:0000313" key="2">
    <source>
        <dbReference type="Proteomes" id="UP000233556"/>
    </source>
</evidence>
<sequence length="109" mass="11660">MLEVLPTAFLRTHGAEQTPELASRGSLAPRHITLPNSKLCQVIGSGVSSIFALCLGQTSSFCKAIVFASASVGLQTFNHSPSGAELRFEKGWKLQFPPQEPPGPARAQR</sequence>